<keyword evidence="5" id="KW-1185">Reference proteome</keyword>
<evidence type="ECO:0000313" key="5">
    <source>
        <dbReference type="Proteomes" id="UP000261620"/>
    </source>
</evidence>
<dbReference type="STRING" id="94237.ENSMMOP00000015281"/>
<organism evidence="4 5">
    <name type="scientific">Mola mola</name>
    <name type="common">Ocean sunfish</name>
    <name type="synonym">Tetraodon mola</name>
    <dbReference type="NCBI Taxonomy" id="94237"/>
    <lineage>
        <taxon>Eukaryota</taxon>
        <taxon>Metazoa</taxon>
        <taxon>Chordata</taxon>
        <taxon>Craniata</taxon>
        <taxon>Vertebrata</taxon>
        <taxon>Euteleostomi</taxon>
        <taxon>Actinopterygii</taxon>
        <taxon>Neopterygii</taxon>
        <taxon>Teleostei</taxon>
        <taxon>Neoteleostei</taxon>
        <taxon>Acanthomorphata</taxon>
        <taxon>Eupercaria</taxon>
        <taxon>Tetraodontiformes</taxon>
        <taxon>Molidae</taxon>
        <taxon>Mola</taxon>
    </lineage>
</organism>
<dbReference type="Ensembl" id="ENSMMOT00000015532.1">
    <property type="protein sequence ID" value="ENSMMOP00000015281.1"/>
    <property type="gene ID" value="ENSMMOG00000011659.1"/>
</dbReference>
<dbReference type="GO" id="GO:0017128">
    <property type="term" value="F:phospholipid scramblase activity"/>
    <property type="evidence" value="ECO:0007669"/>
    <property type="project" value="InterPro"/>
</dbReference>
<dbReference type="Proteomes" id="UP000261620">
    <property type="component" value="Unplaced"/>
</dbReference>
<dbReference type="AlphaFoldDB" id="A0A3Q3WDW9"/>
<keyword evidence="2" id="KW-0449">Lipoprotein</keyword>
<feature type="transmembrane region" description="Helical" evidence="2">
    <location>
        <begin position="283"/>
        <end position="303"/>
    </location>
</feature>
<dbReference type="GO" id="GO:0005886">
    <property type="term" value="C:plasma membrane"/>
    <property type="evidence" value="ECO:0007669"/>
    <property type="project" value="TreeGrafter"/>
</dbReference>
<keyword evidence="2" id="KW-0564">Palmitate</keyword>
<comment type="cofactor">
    <cofactor evidence="2">
        <name>Ca(2+)</name>
        <dbReference type="ChEBI" id="CHEBI:29108"/>
    </cofactor>
</comment>
<evidence type="ECO:0000256" key="2">
    <source>
        <dbReference type="RuleBase" id="RU363116"/>
    </source>
</evidence>
<accession>A0A3Q3WDW9</accession>
<name>A0A3Q3WDW9_MOLML</name>
<keyword evidence="2" id="KW-0472">Membrane</keyword>
<comment type="function">
    <text evidence="2">May mediate accelerated ATP-independent bidirectional transbilayer migration of phospholipids upon binding calcium ions that results in a loss of phospholipid asymmetry in the plasma membrane.</text>
</comment>
<protein>
    <recommendedName>
        <fullName evidence="2">Phospholipid scramblase</fullName>
    </recommendedName>
</protein>
<dbReference type="InterPro" id="IPR005552">
    <property type="entry name" value="Scramblase"/>
</dbReference>
<reference evidence="4" key="1">
    <citation type="submission" date="2025-08" db="UniProtKB">
        <authorList>
            <consortium name="Ensembl"/>
        </authorList>
    </citation>
    <scope>IDENTIFICATION</scope>
</reference>
<dbReference type="Pfam" id="PF03803">
    <property type="entry name" value="Scramblase"/>
    <property type="match status" value="1"/>
</dbReference>
<evidence type="ECO:0000313" key="4">
    <source>
        <dbReference type="Ensembl" id="ENSMMOP00000015281.1"/>
    </source>
</evidence>
<reference evidence="4" key="2">
    <citation type="submission" date="2025-09" db="UniProtKB">
        <authorList>
            <consortium name="Ensembl"/>
        </authorList>
    </citation>
    <scope>IDENTIFICATION</scope>
</reference>
<dbReference type="PANTHER" id="PTHR23248">
    <property type="entry name" value="PHOSPHOLIPID SCRAMBLASE-RELATED"/>
    <property type="match status" value="1"/>
</dbReference>
<evidence type="ECO:0000256" key="3">
    <source>
        <dbReference type="SAM" id="MobiDB-lite"/>
    </source>
</evidence>
<proteinExistence type="inferred from homology"/>
<evidence type="ECO:0000256" key="1">
    <source>
        <dbReference type="ARBA" id="ARBA00005350"/>
    </source>
</evidence>
<keyword evidence="2" id="KW-0106">Calcium</keyword>
<comment type="similarity">
    <text evidence="1 2">Belongs to the phospholipid scramblase family.</text>
</comment>
<dbReference type="OMA" id="IQMIFRA"/>
<keyword evidence="2" id="KW-1133">Transmembrane helix</keyword>
<feature type="region of interest" description="Disordered" evidence="3">
    <location>
        <begin position="39"/>
        <end position="70"/>
    </location>
</feature>
<sequence>MSAVTSQPLPFERLERENHIQMIFRAFKNRCGPSCHCQIRSPGSKPSETPPDWESDEQSGPAPGRKMLPMGNVSRPEVEEQWPGGAEGSHFMSVLETVSNIHITARPELQGPQCVPRKIYSIATGGINSQLFVAVEESSCVCLQCCGPARACSLQGFDCQGRQVFYFERPLRVDACCLGCCLMEMTAYTPQRHLIGTVCQRWSMFTPLLEVCDAEGAPAVRIQGSCCPCRCLSNQQFQVIVSNIGEIMGTIWKKWPGFNDEYNMDHEYFGLDVLPNMESHTKLLLLAACFLLVSVEISIISVASRYKLSYCKFSQSRLRTDF</sequence>
<keyword evidence="2" id="KW-0812">Transmembrane</keyword>
<dbReference type="PANTHER" id="PTHR23248:SF40">
    <property type="entry name" value="PHOSPHOLIPID SCRAMBLASE"/>
    <property type="match status" value="1"/>
</dbReference>